<dbReference type="GO" id="GO:0030150">
    <property type="term" value="P:protein import into mitochondrial matrix"/>
    <property type="evidence" value="ECO:0007669"/>
    <property type="project" value="TreeGrafter"/>
</dbReference>
<feature type="repeat" description="TPR" evidence="10">
    <location>
        <begin position="426"/>
        <end position="459"/>
    </location>
</feature>
<evidence type="ECO:0000256" key="4">
    <source>
        <dbReference type="ARBA" id="ARBA00022787"/>
    </source>
</evidence>
<dbReference type="GO" id="GO:0030943">
    <property type="term" value="F:mitochondrion targeting sequence binding"/>
    <property type="evidence" value="ECO:0007669"/>
    <property type="project" value="TreeGrafter"/>
</dbReference>
<keyword evidence="13" id="KW-0675">Receptor</keyword>
<dbReference type="RefSeq" id="XP_011500393.1">
    <property type="nucleotide sequence ID" value="XM_011502091.1"/>
</dbReference>
<dbReference type="Pfam" id="PF13181">
    <property type="entry name" value="TPR_8"/>
    <property type="match status" value="3"/>
</dbReference>
<dbReference type="SUPFAM" id="SSF48452">
    <property type="entry name" value="TPR-like"/>
    <property type="match status" value="1"/>
</dbReference>
<dbReference type="PROSITE" id="PS50005">
    <property type="entry name" value="TPR"/>
    <property type="match status" value="4"/>
</dbReference>
<dbReference type="PANTHER" id="PTHR46208:SF1">
    <property type="entry name" value="MITOCHONDRIAL IMPORT RECEPTOR SUBUNIT TOM70"/>
    <property type="match status" value="1"/>
</dbReference>
<protein>
    <submittedName>
        <fullName evidence="13">Mitochondrial import receptor subunit TOM70</fullName>
    </submittedName>
</protein>
<keyword evidence="6 11" id="KW-1133">Transmembrane helix</keyword>
<dbReference type="AlphaFoldDB" id="A0AAJ6YLT0"/>
<feature type="repeat" description="TPR" evidence="10">
    <location>
        <begin position="351"/>
        <end position="384"/>
    </location>
</feature>
<evidence type="ECO:0000256" key="6">
    <source>
        <dbReference type="ARBA" id="ARBA00022989"/>
    </source>
</evidence>
<evidence type="ECO:0000256" key="5">
    <source>
        <dbReference type="ARBA" id="ARBA00022803"/>
    </source>
</evidence>
<keyword evidence="12" id="KW-1185">Reference proteome</keyword>
<feature type="repeat" description="TPR" evidence="10">
    <location>
        <begin position="74"/>
        <end position="107"/>
    </location>
</feature>
<evidence type="ECO:0000256" key="9">
    <source>
        <dbReference type="ARBA" id="ARBA00038030"/>
    </source>
</evidence>
<evidence type="ECO:0000313" key="12">
    <source>
        <dbReference type="Proteomes" id="UP000695007"/>
    </source>
</evidence>
<dbReference type="GeneID" id="105364206"/>
<dbReference type="Pfam" id="PF00515">
    <property type="entry name" value="TPR_1"/>
    <property type="match status" value="1"/>
</dbReference>
<evidence type="ECO:0000256" key="2">
    <source>
        <dbReference type="ARBA" id="ARBA00022692"/>
    </source>
</evidence>
<dbReference type="InterPro" id="IPR011990">
    <property type="entry name" value="TPR-like_helical_dom_sf"/>
</dbReference>
<dbReference type="GO" id="GO:0045039">
    <property type="term" value="P:protein insertion into mitochondrial inner membrane"/>
    <property type="evidence" value="ECO:0007669"/>
    <property type="project" value="TreeGrafter"/>
</dbReference>
<evidence type="ECO:0000256" key="7">
    <source>
        <dbReference type="ARBA" id="ARBA00023128"/>
    </source>
</evidence>
<dbReference type="SMART" id="SM00028">
    <property type="entry name" value="TPR"/>
    <property type="match status" value="8"/>
</dbReference>
<dbReference type="GO" id="GO:0005741">
    <property type="term" value="C:mitochondrial outer membrane"/>
    <property type="evidence" value="ECO:0007669"/>
    <property type="project" value="UniProtKB-SubCell"/>
</dbReference>
<evidence type="ECO:0000256" key="3">
    <source>
        <dbReference type="ARBA" id="ARBA00022737"/>
    </source>
</evidence>
<keyword evidence="2 11" id="KW-0812">Transmembrane</keyword>
<evidence type="ECO:0000256" key="11">
    <source>
        <dbReference type="SAM" id="Phobius"/>
    </source>
</evidence>
<keyword evidence="5 10" id="KW-0802">TPR repeat</keyword>
<dbReference type="Proteomes" id="UP000695007">
    <property type="component" value="Unplaced"/>
</dbReference>
<keyword evidence="8 11" id="KW-0472">Membrane</keyword>
<name>A0AAJ6YLT0_9HYME</name>
<keyword evidence="7" id="KW-0496">Mitochondrion</keyword>
<proteinExistence type="inferred from homology"/>
<keyword evidence="3" id="KW-0677">Repeat</keyword>
<evidence type="ECO:0000256" key="8">
    <source>
        <dbReference type="ARBA" id="ARBA00023136"/>
    </source>
</evidence>
<dbReference type="Gene3D" id="1.25.40.10">
    <property type="entry name" value="Tetratricopeptide repeat domain"/>
    <property type="match status" value="2"/>
</dbReference>
<evidence type="ECO:0000313" key="13">
    <source>
        <dbReference type="RefSeq" id="XP_011500393.1"/>
    </source>
</evidence>
<dbReference type="GO" id="GO:0008320">
    <property type="term" value="F:protein transmembrane transporter activity"/>
    <property type="evidence" value="ECO:0007669"/>
    <property type="project" value="TreeGrafter"/>
</dbReference>
<organism evidence="12 13">
    <name type="scientific">Ceratosolen solmsi marchali</name>
    <dbReference type="NCBI Taxonomy" id="326594"/>
    <lineage>
        <taxon>Eukaryota</taxon>
        <taxon>Metazoa</taxon>
        <taxon>Ecdysozoa</taxon>
        <taxon>Arthropoda</taxon>
        <taxon>Hexapoda</taxon>
        <taxon>Insecta</taxon>
        <taxon>Pterygota</taxon>
        <taxon>Neoptera</taxon>
        <taxon>Endopterygota</taxon>
        <taxon>Hymenoptera</taxon>
        <taxon>Apocrita</taxon>
        <taxon>Proctotrupomorpha</taxon>
        <taxon>Chalcidoidea</taxon>
        <taxon>Agaonidae</taxon>
        <taxon>Agaoninae</taxon>
        <taxon>Ceratosolen</taxon>
    </lineage>
</organism>
<comment type="similarity">
    <text evidence="9">Belongs to the Tom70 family.</text>
</comment>
<dbReference type="InterPro" id="IPR019734">
    <property type="entry name" value="TPR_rpt"/>
</dbReference>
<dbReference type="KEGG" id="csol:105364206"/>
<keyword evidence="4" id="KW-1000">Mitochondrion outer membrane</keyword>
<feature type="transmembrane region" description="Helical" evidence="11">
    <location>
        <begin position="14"/>
        <end position="33"/>
    </location>
</feature>
<accession>A0AAJ6YLT0</accession>
<reference evidence="13" key="1">
    <citation type="submission" date="2025-08" db="UniProtKB">
        <authorList>
            <consortium name="RefSeq"/>
        </authorList>
    </citation>
    <scope>IDENTIFICATION</scope>
</reference>
<evidence type="ECO:0000256" key="10">
    <source>
        <dbReference type="PROSITE-ProRule" id="PRU00339"/>
    </source>
</evidence>
<comment type="subcellular location">
    <subcellularLocation>
        <location evidence="1">Mitochondrion outer membrane</location>
        <topology evidence="1">Single-pass membrane protein</topology>
    </subcellularLocation>
</comment>
<sequence>MEIIGGTSSTLSKWQVALIVGAPVVLGIGYVYFRNKDTSKKKPGKSKEKKLATLNKQEKQKSLIESSRTPLGQANAFKSKGNQFFNIGKYDEAICNYNMAIDTCPKENSEELATFYQNRAAAYEKLQKFSAVKADCTQALELNPKYIKALTRRARVLELSNDLETALEDMTLAYFLENFSNESTLCEADKILRKLSLKNTQEYVQNRKPLMPSKYFINNYLSGFNNDPILNEMKTSSLDESTPYNRALLALKNQEYDNIIPLCTEALNNLSSDDDSLNKLKITLLRTTFYILCQNNEALAELNTIIDSDKCTPELKVNALIKRANLYIQLDDLKRSFEDLTEAEKIDPQCGDIYHNRGQIHFVLENFKEASKDFKRSVELNPDFGITFAQKCYMDYHYSKLISDTNLAKDVISDFKESFEKFPDCIHCYILYGQALMTDNEYEKADMYFTEALKMDPNNATVYIYRGLICLRWKNDTEKAIEFIHKALEFDDKCEYAYDVLGTMEVQRGNLKYAISLFDKAIPLARTLHEITQTFNLRDITKSQLMVSERLGTGFEHIIKF</sequence>
<gene>
    <name evidence="13" type="primary">LOC105364206</name>
</gene>
<feature type="repeat" description="TPR" evidence="10">
    <location>
        <begin position="317"/>
        <end position="350"/>
    </location>
</feature>
<dbReference type="CTD" id="34618"/>
<evidence type="ECO:0000256" key="1">
    <source>
        <dbReference type="ARBA" id="ARBA00004572"/>
    </source>
</evidence>
<dbReference type="PANTHER" id="PTHR46208">
    <property type="entry name" value="MITOCHONDRIAL IMPORT RECEPTOR SUBUNIT TOM70"/>
    <property type="match status" value="1"/>
</dbReference>